<feature type="compositionally biased region" description="Gly residues" evidence="1">
    <location>
        <begin position="116"/>
        <end position="151"/>
    </location>
</feature>
<evidence type="ECO:0000259" key="2">
    <source>
        <dbReference type="Pfam" id="PF00934"/>
    </source>
</evidence>
<evidence type="ECO:0000313" key="3">
    <source>
        <dbReference type="EMBL" id="EUA92369.1"/>
    </source>
</evidence>
<feature type="domain" description="PE" evidence="2">
    <location>
        <begin position="2"/>
        <end position="89"/>
    </location>
</feature>
<dbReference type="SUPFAM" id="SSF140459">
    <property type="entry name" value="PE/PPE dimer-like"/>
    <property type="match status" value="1"/>
</dbReference>
<dbReference type="Pfam" id="PF00934">
    <property type="entry name" value="PE"/>
    <property type="match status" value="1"/>
</dbReference>
<feature type="region of interest" description="Disordered" evidence="1">
    <location>
        <begin position="116"/>
        <end position="162"/>
    </location>
</feature>
<dbReference type="Gene3D" id="1.10.287.850">
    <property type="entry name" value="HP0062-like domain"/>
    <property type="match status" value="1"/>
</dbReference>
<evidence type="ECO:0000256" key="1">
    <source>
        <dbReference type="SAM" id="MobiDB-lite"/>
    </source>
</evidence>
<comment type="caution">
    <text evidence="3">The sequence shown here is derived from an EMBL/GenBank/DDBJ whole genome shotgun (WGS) entry which is preliminary data.</text>
</comment>
<dbReference type="EMBL" id="JAOL01000078">
    <property type="protein sequence ID" value="EUA92369.1"/>
    <property type="molecule type" value="Genomic_DNA"/>
</dbReference>
<dbReference type="Pfam" id="PF21526">
    <property type="entry name" value="PGRS"/>
    <property type="match status" value="1"/>
</dbReference>
<evidence type="ECO:0000313" key="4">
    <source>
        <dbReference type="Proteomes" id="UP000020681"/>
    </source>
</evidence>
<sequence length="191" mass="18049">MEPQMLTAAAADLAKIGAAIDTVSTAAAASTTNLLPAAADEVSAAIASLFGTHALAYQAIGAQAATFHDGFVQALSRAASRYAASEVANVEQNLLGLINAPTQALFGRPLIGNGADGAPGTGQTGQAGGLLWGNGGAGGSGAPGQSGGNGGPPDSLAPAAAVEPAASVLPAAPAARRGCSGPAEPAGQAVG</sequence>
<keyword evidence="4" id="KW-1185">Reference proteome</keyword>
<name>A0ABP3ARL1_MYCUL</name>
<dbReference type="InterPro" id="IPR038332">
    <property type="entry name" value="PPE_sf"/>
</dbReference>
<reference evidence="3 4" key="1">
    <citation type="submission" date="2014-01" db="EMBL/GenBank/DDBJ databases">
        <authorList>
            <person name="Dobos K."/>
            <person name="Lenaerts A."/>
            <person name="Ordway D."/>
            <person name="DeGroote M.A."/>
            <person name="Parker T."/>
            <person name="Sizemore C."/>
            <person name="Tallon L.J."/>
            <person name="Sadzewicz L.K."/>
            <person name="Sengamalay N."/>
            <person name="Fraser C.M."/>
            <person name="Hine E."/>
            <person name="Shefchek K.A."/>
            <person name="Das S.P."/>
            <person name="Tettelin H."/>
        </authorList>
    </citation>
    <scope>NUCLEOTIDE SEQUENCE [LARGE SCALE GENOMIC DNA]</scope>
    <source>
        <strain evidence="3 4">Harvey</strain>
    </source>
</reference>
<accession>A0ABP3ARL1</accession>
<gene>
    <name evidence="3" type="ORF">I551_1141</name>
</gene>
<organism evidence="3 4">
    <name type="scientific">Mycobacterium ulcerans str. Harvey</name>
    <dbReference type="NCBI Taxonomy" id="1299332"/>
    <lineage>
        <taxon>Bacteria</taxon>
        <taxon>Bacillati</taxon>
        <taxon>Actinomycetota</taxon>
        <taxon>Actinomycetes</taxon>
        <taxon>Mycobacteriales</taxon>
        <taxon>Mycobacteriaceae</taxon>
        <taxon>Mycobacterium</taxon>
        <taxon>Mycobacterium ulcerans group</taxon>
    </lineage>
</organism>
<dbReference type="Proteomes" id="UP000020681">
    <property type="component" value="Unassembled WGS sequence"/>
</dbReference>
<dbReference type="InterPro" id="IPR048996">
    <property type="entry name" value="PGRS_rpt"/>
</dbReference>
<proteinExistence type="predicted"/>
<protein>
    <submittedName>
        <fullName evidence="3">PE family protein</fullName>
    </submittedName>
</protein>
<dbReference type="InterPro" id="IPR000084">
    <property type="entry name" value="PE-PGRS_N"/>
</dbReference>
<feature type="non-terminal residue" evidence="3">
    <location>
        <position position="191"/>
    </location>
</feature>